<dbReference type="RefSeq" id="WP_272010500.1">
    <property type="nucleotide sequence ID" value="NZ_JAQNDN010000027.1"/>
</dbReference>
<keyword evidence="2" id="KW-1185">Reference proteome</keyword>
<gene>
    <name evidence="1" type="ORF">POL58_47235</name>
</gene>
<evidence type="ECO:0000313" key="1">
    <source>
        <dbReference type="EMBL" id="MDC0675429.1"/>
    </source>
</evidence>
<dbReference type="EMBL" id="JAQNDN010000027">
    <property type="protein sequence ID" value="MDC0675429.1"/>
    <property type="molecule type" value="Genomic_DNA"/>
</dbReference>
<dbReference type="Proteomes" id="UP001217838">
    <property type="component" value="Unassembled WGS sequence"/>
</dbReference>
<accession>A0ABT5BMN4</accession>
<organism evidence="1 2">
    <name type="scientific">Nannocystis radixulma</name>
    <dbReference type="NCBI Taxonomy" id="2995305"/>
    <lineage>
        <taxon>Bacteria</taxon>
        <taxon>Pseudomonadati</taxon>
        <taxon>Myxococcota</taxon>
        <taxon>Polyangia</taxon>
        <taxon>Nannocystales</taxon>
        <taxon>Nannocystaceae</taxon>
        <taxon>Nannocystis</taxon>
    </lineage>
</organism>
<sequence length="148" mass="16215">MVLASLEAGRLQGFSGTFHVGMIVAPDRQIIGANDFPIGGGFVARRRLGQRSLYGSVGLTAGILVHRADTDLGVVRRVDPDFQLPLKFAWTAGRVGLTIALIQGFSVRARTYERRGVEVWKRIPYRIGLAIGLHFDVGVGRARPRHPK</sequence>
<proteinExistence type="predicted"/>
<name>A0ABT5BMN4_9BACT</name>
<protein>
    <submittedName>
        <fullName evidence="1">Uncharacterized protein</fullName>
    </submittedName>
</protein>
<reference evidence="1 2" key="1">
    <citation type="submission" date="2022-11" db="EMBL/GenBank/DDBJ databases">
        <title>Minimal conservation of predation-associated metabolite biosynthetic gene clusters underscores biosynthetic potential of Myxococcota including descriptions for ten novel species: Archangium lansinium sp. nov., Myxococcus landrumus sp. nov., Nannocystis bai.</title>
        <authorList>
            <person name="Ahearne A."/>
            <person name="Stevens C."/>
            <person name="Dowd S."/>
        </authorList>
    </citation>
    <scope>NUCLEOTIDE SEQUENCE [LARGE SCALE GENOMIC DNA]</scope>
    <source>
        <strain evidence="1 2">NCELM</strain>
    </source>
</reference>
<comment type="caution">
    <text evidence="1">The sequence shown here is derived from an EMBL/GenBank/DDBJ whole genome shotgun (WGS) entry which is preliminary data.</text>
</comment>
<evidence type="ECO:0000313" key="2">
    <source>
        <dbReference type="Proteomes" id="UP001217838"/>
    </source>
</evidence>